<name>A0A5P2G987_9BACT</name>
<dbReference type="EMBL" id="CP044016">
    <property type="protein sequence ID" value="QES90512.1"/>
    <property type="molecule type" value="Genomic_DNA"/>
</dbReference>
<gene>
    <name evidence="2" type="ORF">E0W69_018230</name>
</gene>
<dbReference type="RefSeq" id="WP_131331493.1">
    <property type="nucleotide sequence ID" value="NZ_CP044016.1"/>
</dbReference>
<keyword evidence="1" id="KW-0812">Transmembrane</keyword>
<feature type="transmembrane region" description="Helical" evidence="1">
    <location>
        <begin position="36"/>
        <end position="59"/>
    </location>
</feature>
<sequence length="67" mass="7494">MKQFMIVIFLIGLFLFLNGSIQFANASMINRQSSAYHIGQIVRSAVQPFVGIIFAIIAIKKLKLADH</sequence>
<evidence type="ECO:0000256" key="1">
    <source>
        <dbReference type="SAM" id="Phobius"/>
    </source>
</evidence>
<dbReference type="Proteomes" id="UP000292424">
    <property type="component" value="Chromosome"/>
</dbReference>
<organism evidence="2 3">
    <name type="scientific">Rhizosphaericola mali</name>
    <dbReference type="NCBI Taxonomy" id="2545455"/>
    <lineage>
        <taxon>Bacteria</taxon>
        <taxon>Pseudomonadati</taxon>
        <taxon>Bacteroidota</taxon>
        <taxon>Chitinophagia</taxon>
        <taxon>Chitinophagales</taxon>
        <taxon>Chitinophagaceae</taxon>
        <taxon>Rhizosphaericola</taxon>
    </lineage>
</organism>
<evidence type="ECO:0000313" key="2">
    <source>
        <dbReference type="EMBL" id="QES90512.1"/>
    </source>
</evidence>
<keyword evidence="1" id="KW-0472">Membrane</keyword>
<evidence type="ECO:0000313" key="3">
    <source>
        <dbReference type="Proteomes" id="UP000292424"/>
    </source>
</evidence>
<dbReference type="KEGG" id="arac:E0W69_018230"/>
<dbReference type="AlphaFoldDB" id="A0A5P2G987"/>
<proteinExistence type="predicted"/>
<accession>A0A5P2G987</accession>
<keyword evidence="1" id="KW-1133">Transmembrane helix</keyword>
<reference evidence="2 3" key="1">
    <citation type="submission" date="2019-09" db="EMBL/GenBank/DDBJ databases">
        <title>Complete genome sequence of Arachidicoccus sp. B3-10 isolated from apple orchard soil.</title>
        <authorList>
            <person name="Kim H.S."/>
            <person name="Han K.-I."/>
            <person name="Suh M.K."/>
            <person name="Lee K.C."/>
            <person name="Eom M.K."/>
            <person name="Kim J.-S."/>
            <person name="Kang S.W."/>
            <person name="Sin Y."/>
            <person name="Lee J.-S."/>
        </authorList>
    </citation>
    <scope>NUCLEOTIDE SEQUENCE [LARGE SCALE GENOMIC DNA]</scope>
    <source>
        <strain evidence="2 3">B3-10</strain>
    </source>
</reference>
<protein>
    <submittedName>
        <fullName evidence="2">Uncharacterized protein</fullName>
    </submittedName>
</protein>
<keyword evidence="3" id="KW-1185">Reference proteome</keyword>